<dbReference type="EMBL" id="DYXC01000027">
    <property type="protein sequence ID" value="HJF13487.1"/>
    <property type="molecule type" value="Genomic_DNA"/>
</dbReference>
<feature type="transmembrane region" description="Helical" evidence="9">
    <location>
        <begin position="352"/>
        <end position="373"/>
    </location>
</feature>
<dbReference type="InterPro" id="IPR006043">
    <property type="entry name" value="NCS2"/>
</dbReference>
<evidence type="ECO:0000256" key="9">
    <source>
        <dbReference type="SAM" id="Phobius"/>
    </source>
</evidence>
<proteinExistence type="inferred from homology"/>
<feature type="transmembrane region" description="Helical" evidence="9">
    <location>
        <begin position="115"/>
        <end position="134"/>
    </location>
</feature>
<feature type="transmembrane region" description="Helical" evidence="9">
    <location>
        <begin position="173"/>
        <end position="193"/>
    </location>
</feature>
<evidence type="ECO:0000256" key="8">
    <source>
        <dbReference type="SAM" id="MobiDB-lite"/>
    </source>
</evidence>
<organism evidence="10 11">
    <name type="scientific">Enteractinococcus helveticum</name>
    <dbReference type="NCBI Taxonomy" id="1837282"/>
    <lineage>
        <taxon>Bacteria</taxon>
        <taxon>Bacillati</taxon>
        <taxon>Actinomycetota</taxon>
        <taxon>Actinomycetes</taxon>
        <taxon>Micrococcales</taxon>
        <taxon>Micrococcaceae</taxon>
    </lineage>
</organism>
<reference evidence="10" key="2">
    <citation type="submission" date="2021-09" db="EMBL/GenBank/DDBJ databases">
        <authorList>
            <person name="Gilroy R."/>
        </authorList>
    </citation>
    <scope>NUCLEOTIDE SEQUENCE</scope>
    <source>
        <strain evidence="10">ChiHjej13B12-14962</strain>
    </source>
</reference>
<accession>A0A921FM61</accession>
<dbReference type="PANTHER" id="PTHR42810">
    <property type="entry name" value="PURINE PERMEASE C1399.01C-RELATED"/>
    <property type="match status" value="1"/>
</dbReference>
<dbReference type="NCBIfam" id="TIGR03173">
    <property type="entry name" value="pbuX"/>
    <property type="match status" value="1"/>
</dbReference>
<dbReference type="AlphaFoldDB" id="A0A921FM61"/>
<evidence type="ECO:0000256" key="5">
    <source>
        <dbReference type="ARBA" id="ARBA00022692"/>
    </source>
</evidence>
<keyword evidence="4" id="KW-1003">Cell membrane</keyword>
<dbReference type="NCBIfam" id="NF037981">
    <property type="entry name" value="NCS2_1"/>
    <property type="match status" value="1"/>
</dbReference>
<dbReference type="InterPro" id="IPR017588">
    <property type="entry name" value="UacT-like"/>
</dbReference>
<dbReference type="NCBIfam" id="TIGR00801">
    <property type="entry name" value="ncs2"/>
    <property type="match status" value="1"/>
</dbReference>
<dbReference type="RefSeq" id="WP_303901853.1">
    <property type="nucleotide sequence ID" value="NZ_DYXC01000027.1"/>
</dbReference>
<comment type="similarity">
    <text evidence="2">Belongs to the nucleobase:cation symporter-2 (NCS2) (TC 2.A.40) family.</text>
</comment>
<evidence type="ECO:0000256" key="4">
    <source>
        <dbReference type="ARBA" id="ARBA00022475"/>
    </source>
</evidence>
<evidence type="ECO:0000256" key="1">
    <source>
        <dbReference type="ARBA" id="ARBA00004651"/>
    </source>
</evidence>
<keyword evidence="5 9" id="KW-0812">Transmembrane</keyword>
<dbReference type="InterPro" id="IPR006042">
    <property type="entry name" value="Xan_ur_permease"/>
</dbReference>
<feature type="transmembrane region" description="Helical" evidence="9">
    <location>
        <begin position="240"/>
        <end position="262"/>
    </location>
</feature>
<feature type="compositionally biased region" description="Polar residues" evidence="8">
    <location>
        <begin position="536"/>
        <end position="545"/>
    </location>
</feature>
<dbReference type="Pfam" id="PF00860">
    <property type="entry name" value="Xan_ur_permease"/>
    <property type="match status" value="1"/>
</dbReference>
<feature type="transmembrane region" description="Helical" evidence="9">
    <location>
        <begin position="416"/>
        <end position="436"/>
    </location>
</feature>
<feature type="region of interest" description="Disordered" evidence="8">
    <location>
        <begin position="516"/>
        <end position="545"/>
    </location>
</feature>
<dbReference type="GO" id="GO:0042907">
    <property type="term" value="F:xanthine transmembrane transporter activity"/>
    <property type="evidence" value="ECO:0007669"/>
    <property type="project" value="TreeGrafter"/>
</dbReference>
<keyword evidence="6 9" id="KW-1133">Transmembrane helix</keyword>
<comment type="subcellular location">
    <subcellularLocation>
        <location evidence="1">Cell membrane</location>
        <topology evidence="1">Multi-pass membrane protein</topology>
    </subcellularLocation>
</comment>
<name>A0A921FM61_9MICC</name>
<feature type="transmembrane region" description="Helical" evidence="9">
    <location>
        <begin position="139"/>
        <end position="161"/>
    </location>
</feature>
<evidence type="ECO:0000256" key="3">
    <source>
        <dbReference type="ARBA" id="ARBA00022448"/>
    </source>
</evidence>
<keyword evidence="7 9" id="KW-0472">Membrane</keyword>
<evidence type="ECO:0000313" key="10">
    <source>
        <dbReference type="EMBL" id="HJF13487.1"/>
    </source>
</evidence>
<evidence type="ECO:0000313" key="11">
    <source>
        <dbReference type="Proteomes" id="UP000703315"/>
    </source>
</evidence>
<reference evidence="10" key="1">
    <citation type="journal article" date="2021" name="PeerJ">
        <title>Extensive microbial diversity within the chicken gut microbiome revealed by metagenomics and culture.</title>
        <authorList>
            <person name="Gilroy R."/>
            <person name="Ravi A."/>
            <person name="Getino M."/>
            <person name="Pursley I."/>
            <person name="Horton D.L."/>
            <person name="Alikhan N.F."/>
            <person name="Baker D."/>
            <person name="Gharbi K."/>
            <person name="Hall N."/>
            <person name="Watson M."/>
            <person name="Adriaenssens E.M."/>
            <person name="Foster-Nyarko E."/>
            <person name="Jarju S."/>
            <person name="Secka A."/>
            <person name="Antonio M."/>
            <person name="Oren A."/>
            <person name="Chaudhuri R.R."/>
            <person name="La Ragione R."/>
            <person name="Hildebrand F."/>
            <person name="Pallen M.J."/>
        </authorList>
    </citation>
    <scope>NUCLEOTIDE SEQUENCE</scope>
    <source>
        <strain evidence="10">ChiHjej13B12-14962</strain>
    </source>
</reference>
<keyword evidence="3" id="KW-0813">Transport</keyword>
<feature type="transmembrane region" description="Helical" evidence="9">
    <location>
        <begin position="88"/>
        <end position="109"/>
    </location>
</feature>
<evidence type="ECO:0000256" key="7">
    <source>
        <dbReference type="ARBA" id="ARBA00023136"/>
    </source>
</evidence>
<evidence type="ECO:0000256" key="2">
    <source>
        <dbReference type="ARBA" id="ARBA00008821"/>
    </source>
</evidence>
<dbReference type="GO" id="GO:0005886">
    <property type="term" value="C:plasma membrane"/>
    <property type="evidence" value="ECO:0007669"/>
    <property type="project" value="UniProtKB-SubCell"/>
</dbReference>
<sequence length="545" mass="56345">MKSLFAKPAYASPDAPENERLPFGRSLAFGVQHVLTMYGGILAVPLIIGNAAGLSPDEIAKMVTGTLFVGGLATILQSAGLPFLGSRLPLVQGVSFAAVATMLAIISGGNGLQDVFGAIIAASVIGFLIAPFFAKIVRFFPPVVTGTVITAIGLTLFPVAANWAMGGDNTADNYGSITNISLALLTFAIIIIFSKVGVALLSRLAILLGLIAGTVVAWTLGQADFSDVGDGVPIAFPGLLEFGVPTFDIAAIVSMVIVILVIKTETTADIIAVGEIIGTPVDSRRIADGLRADMLSSALAPLFGSFTQSAFAQNVGLVALSGIKSRWVVTAGGGIMVVLGLVPWLGQVVAAIPMPVLGGAGIVLFGTVAASGIRSLSTVKYDGNMNLVIVASALGFGMIPVVSPDFYAGFPAWFETIFHSGISSAAIVAVILNIVFNEIAAKTTTQASTFAAKPLRYLTPAHLEVLQDGDLFTGGKLVDCDGEEIPVVPEEKLPEVREKIQCGEVTTTAEIAQVVVKDKQPTTSADSSEDRENGEASISQGRGVR</sequence>
<feature type="transmembrane region" description="Helical" evidence="9">
    <location>
        <begin position="327"/>
        <end position="346"/>
    </location>
</feature>
<gene>
    <name evidence="10" type="ORF">K8V32_01620</name>
</gene>
<feature type="transmembrane region" description="Helical" evidence="9">
    <location>
        <begin position="200"/>
        <end position="220"/>
    </location>
</feature>
<evidence type="ECO:0000256" key="6">
    <source>
        <dbReference type="ARBA" id="ARBA00022989"/>
    </source>
</evidence>
<dbReference type="PANTHER" id="PTHR42810:SF4">
    <property type="entry name" value="URIC ACID TRANSPORTER UACT"/>
    <property type="match status" value="1"/>
</dbReference>
<protein>
    <submittedName>
        <fullName evidence="10">Purine permease</fullName>
    </submittedName>
</protein>
<dbReference type="Proteomes" id="UP000703315">
    <property type="component" value="Unassembled WGS sequence"/>
</dbReference>
<feature type="transmembrane region" description="Helical" evidence="9">
    <location>
        <begin position="35"/>
        <end position="53"/>
    </location>
</feature>
<dbReference type="PROSITE" id="PS01116">
    <property type="entry name" value="XANTH_URACIL_PERMASE"/>
    <property type="match status" value="1"/>
</dbReference>
<feature type="transmembrane region" description="Helical" evidence="9">
    <location>
        <begin position="59"/>
        <end position="76"/>
    </location>
</feature>
<comment type="caution">
    <text evidence="10">The sequence shown here is derived from an EMBL/GenBank/DDBJ whole genome shotgun (WGS) entry which is preliminary data.</text>
</comment>
<feature type="transmembrane region" description="Helical" evidence="9">
    <location>
        <begin position="385"/>
        <end position="404"/>
    </location>
</feature>